<feature type="region of interest" description="Disordered" evidence="1">
    <location>
        <begin position="113"/>
        <end position="135"/>
    </location>
</feature>
<evidence type="ECO:0000256" key="1">
    <source>
        <dbReference type="SAM" id="MobiDB-lite"/>
    </source>
</evidence>
<proteinExistence type="predicted"/>
<feature type="region of interest" description="Disordered" evidence="1">
    <location>
        <begin position="1"/>
        <end position="51"/>
    </location>
</feature>
<sequence>MAETSVRPSRSSQRVAAARSASGTSTSTPTSQRNERQRASRLAASTPSDIIPAMKPSCRKVALTAADFSTCRAWTGSYGCGWPWSPATATSVKASAKRSRLALPRRSTVRWNAATSRAASGSNSAHSAADSPGRRELACTAWKSPSMAASGARDSTSSPSASTWLASMRDRSISYCCAPAAKAAPASSTAATARRASRRRGGSGAMLPMSPTAGMTGVTAFTLIAAMVGPRAMRLECRGSGIREV</sequence>
<feature type="region of interest" description="Disordered" evidence="1">
    <location>
        <begin position="187"/>
        <end position="210"/>
    </location>
</feature>
<accession>A0A0K0LBL1</accession>
<feature type="compositionally biased region" description="Low complexity" evidence="1">
    <location>
        <begin position="116"/>
        <end position="131"/>
    </location>
</feature>
<feature type="compositionally biased region" description="Low complexity" evidence="1">
    <location>
        <begin position="1"/>
        <end position="31"/>
    </location>
</feature>
<protein>
    <submittedName>
        <fullName evidence="2">Uncharacterized protein</fullName>
    </submittedName>
</protein>
<dbReference type="AlphaFoldDB" id="A0A0K0LBL1"/>
<reference evidence="2" key="1">
    <citation type="submission" date="2014-09" db="EMBL/GenBank/DDBJ databases">
        <authorList>
            <person name="Magalhaes I.L.F."/>
            <person name="Oliveira U."/>
            <person name="Santos F.R."/>
            <person name="Vidigal T.H.D.A."/>
            <person name="Brescovit A.D."/>
            <person name="Santos A.J."/>
        </authorList>
    </citation>
    <scope>NUCLEOTIDE SEQUENCE</scope>
</reference>
<dbReference type="EMBL" id="KM669732">
    <property type="protein sequence ID" value="AIW81410.1"/>
    <property type="molecule type" value="Genomic_DNA"/>
</dbReference>
<evidence type="ECO:0000313" key="2">
    <source>
        <dbReference type="EMBL" id="AIW81410.1"/>
    </source>
</evidence>
<name>A0A0K0LBL1_9BACT</name>
<organism evidence="2">
    <name type="scientific">uncultured bacterium TB350_p</name>
    <dbReference type="NCBI Taxonomy" id="1552145"/>
    <lineage>
        <taxon>Bacteria</taxon>
        <taxon>environmental samples</taxon>
    </lineage>
</organism>